<dbReference type="HOGENOM" id="CLU_050982_0_1_2"/>
<dbReference type="SUPFAM" id="SSF51735">
    <property type="entry name" value="NAD(P)-binding Rossmann-fold domains"/>
    <property type="match status" value="1"/>
</dbReference>
<feature type="transmembrane region" description="Helical" evidence="2">
    <location>
        <begin position="71"/>
        <end position="93"/>
    </location>
</feature>
<dbReference type="EMBL" id="CP002009">
    <property type="protein sequence ID" value="ADG13150.1"/>
    <property type="molecule type" value="Genomic_DNA"/>
</dbReference>
<dbReference type="GO" id="GO:0005886">
    <property type="term" value="C:plasma membrane"/>
    <property type="evidence" value="ECO:0007669"/>
    <property type="project" value="UniProtKB-SubCell"/>
</dbReference>
<dbReference type="Pfam" id="PF02254">
    <property type="entry name" value="TrkA_N"/>
    <property type="match status" value="1"/>
</dbReference>
<dbReference type="Pfam" id="PF02080">
    <property type="entry name" value="TrkA_C"/>
    <property type="match status" value="1"/>
</dbReference>
<dbReference type="eggNOG" id="arCOG01970">
    <property type="taxonomic scope" value="Archaea"/>
</dbReference>
<dbReference type="SUPFAM" id="SSF81324">
    <property type="entry name" value="Voltage-gated potassium channels"/>
    <property type="match status" value="1"/>
</dbReference>
<dbReference type="InterPro" id="IPR036291">
    <property type="entry name" value="NAD(P)-bd_dom_sf"/>
</dbReference>
<sequence>MDIYKEYNKFIKKFAIVIALSLSLILSYAYLISVIENVDFFTALYFSVITITTTGYGDFTPKTFLGRALTIIYLTFGIGIVMYLFSLITEFIVEGKLKELIRVKRMENLIKSLKDHYIVCGYGKLGRVIVYKLLREGVKVVVIEKDEEKIREALEKYKNFIYIIGDARKDIILKKANIEKAKCLIAALSEDADNVFVTLTAKELNKNILVVAKADEYEAIKKLKAAGADRVVSPYLIGGLRMAELSLRSGLLDFLHTFIKVASDEFDEDVDVKKIKVEEGSELAYKTLSQSQIRKKTGLTVLGVKRGDEIYINPEPTFLIKPGDIIYAFGPRGCFVLLEKKAKGKEGRE</sequence>
<dbReference type="GO" id="GO:0008324">
    <property type="term" value="F:monoatomic cation transmembrane transporter activity"/>
    <property type="evidence" value="ECO:0007669"/>
    <property type="project" value="InterPro"/>
</dbReference>
<dbReference type="InterPro" id="IPR013099">
    <property type="entry name" value="K_chnl_dom"/>
</dbReference>
<comment type="subcellular location">
    <subcellularLocation>
        <location evidence="1">Cell membrane</location>
        <topology evidence="1">Multi-pass membrane protein</topology>
    </subcellularLocation>
</comment>
<keyword evidence="2" id="KW-1133">Transmembrane helix</keyword>
<dbReference type="Proteomes" id="UP000002061">
    <property type="component" value="Chromosome"/>
</dbReference>
<dbReference type="RefSeq" id="WP_013099896.1">
    <property type="nucleotide sequence ID" value="NC_014122.1"/>
</dbReference>
<dbReference type="PANTHER" id="PTHR43833:SF13">
    <property type="entry name" value="POTASSIUM CHANNEL PROTEIN 2-RELATED"/>
    <property type="match status" value="1"/>
</dbReference>
<evidence type="ECO:0000313" key="5">
    <source>
        <dbReference type="EMBL" id="ADG13150.1"/>
    </source>
</evidence>
<feature type="domain" description="RCK C-terminal" evidence="4">
    <location>
        <begin position="259"/>
        <end position="344"/>
    </location>
</feature>
<dbReference type="GeneID" id="9131485"/>
<dbReference type="Gene3D" id="3.40.50.720">
    <property type="entry name" value="NAD(P)-binding Rossmann-like Domain"/>
    <property type="match status" value="1"/>
</dbReference>
<reference evidence="5" key="1">
    <citation type="submission" date="2010-04" db="EMBL/GenBank/DDBJ databases">
        <title>Complete sequence of Methanocaldococcus infernus ME.</title>
        <authorList>
            <consortium name="US DOE Joint Genome Institute"/>
            <person name="Lucas S."/>
            <person name="Copeland A."/>
            <person name="Lapidus A."/>
            <person name="Cheng J.-F."/>
            <person name="Bruce D."/>
            <person name="Goodwin L."/>
            <person name="Pitluck S."/>
            <person name="Munk A.C."/>
            <person name="Detter J.C."/>
            <person name="Han C."/>
            <person name="Tapia R."/>
            <person name="Land M."/>
            <person name="Hauser L."/>
            <person name="Kyrpides N."/>
            <person name="Mikhailova N."/>
            <person name="Sieprawska-Lupa M."/>
            <person name="Whitman W.B."/>
            <person name="Woyke T."/>
        </authorList>
    </citation>
    <scope>NUCLEOTIDE SEQUENCE [LARGE SCALE GENOMIC DNA]</scope>
    <source>
        <strain evidence="5">ME</strain>
    </source>
</reference>
<name>D5VRE7_METIM</name>
<dbReference type="KEGG" id="mif:Metin_0480"/>
<evidence type="ECO:0000256" key="1">
    <source>
        <dbReference type="ARBA" id="ARBA00004651"/>
    </source>
</evidence>
<dbReference type="GO" id="GO:0006813">
    <property type="term" value="P:potassium ion transport"/>
    <property type="evidence" value="ECO:0007669"/>
    <property type="project" value="InterPro"/>
</dbReference>
<dbReference type="SUPFAM" id="SSF116726">
    <property type="entry name" value="TrkA C-terminal domain-like"/>
    <property type="match status" value="1"/>
</dbReference>
<protein>
    <submittedName>
        <fullName evidence="5">TrkA-N domain protein</fullName>
    </submittedName>
</protein>
<organism evidence="5 6">
    <name type="scientific">Methanocaldococcus infernus (strain DSM 11812 / JCM 15783 / ME)</name>
    <dbReference type="NCBI Taxonomy" id="573063"/>
    <lineage>
        <taxon>Archaea</taxon>
        <taxon>Methanobacteriati</taxon>
        <taxon>Methanobacteriota</taxon>
        <taxon>Methanomada group</taxon>
        <taxon>Methanococci</taxon>
        <taxon>Methanococcales</taxon>
        <taxon>Methanocaldococcaceae</taxon>
        <taxon>Methanocaldococcus</taxon>
    </lineage>
</organism>
<proteinExistence type="predicted"/>
<dbReference type="InterPro" id="IPR036721">
    <property type="entry name" value="RCK_C_sf"/>
</dbReference>
<dbReference type="InterPro" id="IPR050721">
    <property type="entry name" value="Trk_Ktr_HKT_K-transport"/>
</dbReference>
<dbReference type="eggNOG" id="arCOG01958">
    <property type="taxonomic scope" value="Archaea"/>
</dbReference>
<dbReference type="Gene3D" id="1.10.287.70">
    <property type="match status" value="1"/>
</dbReference>
<evidence type="ECO:0000259" key="4">
    <source>
        <dbReference type="PROSITE" id="PS51202"/>
    </source>
</evidence>
<dbReference type="Gene3D" id="3.30.70.1450">
    <property type="entry name" value="Regulator of K+ conductance, C-terminal domain"/>
    <property type="match status" value="1"/>
</dbReference>
<feature type="domain" description="RCK N-terminal" evidence="3">
    <location>
        <begin position="114"/>
        <end position="232"/>
    </location>
</feature>
<feature type="transmembrane region" description="Helical" evidence="2">
    <location>
        <begin position="14"/>
        <end position="34"/>
    </location>
</feature>
<evidence type="ECO:0000313" key="6">
    <source>
        <dbReference type="Proteomes" id="UP000002061"/>
    </source>
</evidence>
<dbReference type="STRING" id="573063.Metin_0480"/>
<dbReference type="PROSITE" id="PS51202">
    <property type="entry name" value="RCK_C"/>
    <property type="match status" value="1"/>
</dbReference>
<feature type="transmembrane region" description="Helical" evidence="2">
    <location>
        <begin position="40"/>
        <end position="59"/>
    </location>
</feature>
<keyword evidence="6" id="KW-1185">Reference proteome</keyword>
<dbReference type="AlphaFoldDB" id="D5VRE7"/>
<keyword evidence="2" id="KW-0812">Transmembrane</keyword>
<evidence type="ECO:0000256" key="2">
    <source>
        <dbReference type="SAM" id="Phobius"/>
    </source>
</evidence>
<gene>
    <name evidence="5" type="ordered locus">Metin_0480</name>
</gene>
<dbReference type="PANTHER" id="PTHR43833">
    <property type="entry name" value="POTASSIUM CHANNEL PROTEIN 2-RELATED-RELATED"/>
    <property type="match status" value="1"/>
</dbReference>
<dbReference type="InterPro" id="IPR006037">
    <property type="entry name" value="RCK_C"/>
</dbReference>
<keyword evidence="2" id="KW-0472">Membrane</keyword>
<evidence type="ECO:0000259" key="3">
    <source>
        <dbReference type="PROSITE" id="PS51201"/>
    </source>
</evidence>
<dbReference type="InterPro" id="IPR003148">
    <property type="entry name" value="RCK_N"/>
</dbReference>
<accession>D5VRE7</accession>
<dbReference type="Pfam" id="PF07885">
    <property type="entry name" value="Ion_trans_2"/>
    <property type="match status" value="1"/>
</dbReference>
<dbReference type="PROSITE" id="PS51201">
    <property type="entry name" value="RCK_N"/>
    <property type="match status" value="1"/>
</dbReference>